<evidence type="ECO:0000256" key="1">
    <source>
        <dbReference type="SAM" id="MobiDB-lite"/>
    </source>
</evidence>
<feature type="region of interest" description="Disordered" evidence="1">
    <location>
        <begin position="46"/>
        <end position="109"/>
    </location>
</feature>
<reference evidence="2" key="1">
    <citation type="submission" date="2020-02" db="EMBL/GenBank/DDBJ databases">
        <authorList>
            <person name="Meier V. D."/>
        </authorList>
    </citation>
    <scope>NUCLEOTIDE SEQUENCE</scope>
    <source>
        <strain evidence="2">AVDCRST_MAG49</strain>
    </source>
</reference>
<name>A0A6J4VJ83_9BACT</name>
<dbReference type="EMBL" id="CADCWG010000329">
    <property type="protein sequence ID" value="CAA9579949.1"/>
    <property type="molecule type" value="Genomic_DNA"/>
</dbReference>
<sequence>MLTAVVAVSGGGANGPVARWTVASGSRRAPSRRPVSKVAGAVLAWPSSSSSVAAGPHGRRTERRATLTPRRPPSGTWPWSAGDAYAIGVPRQRPGRRRPGKSGMGTGYEPARGYRVVAVGRSSRARQGAGEVRPCRAVHGVRWVVPFQALGESRSCR</sequence>
<accession>A0A6J4VJ83</accession>
<dbReference type="AlphaFoldDB" id="A0A6J4VJ83"/>
<proteinExistence type="predicted"/>
<gene>
    <name evidence="2" type="ORF">AVDCRST_MAG49-4719</name>
</gene>
<protein>
    <submittedName>
        <fullName evidence="2">Uncharacterized protein</fullName>
    </submittedName>
</protein>
<evidence type="ECO:0000313" key="2">
    <source>
        <dbReference type="EMBL" id="CAA9579949.1"/>
    </source>
</evidence>
<organism evidence="2">
    <name type="scientific">uncultured Thermomicrobiales bacterium</name>
    <dbReference type="NCBI Taxonomy" id="1645740"/>
    <lineage>
        <taxon>Bacteria</taxon>
        <taxon>Pseudomonadati</taxon>
        <taxon>Thermomicrobiota</taxon>
        <taxon>Thermomicrobia</taxon>
        <taxon>Thermomicrobiales</taxon>
        <taxon>environmental samples</taxon>
    </lineage>
</organism>